<accession>A0ACC2AHU6</accession>
<keyword evidence="2" id="KW-1185">Reference proteome</keyword>
<organism evidence="1 2">
    <name type="scientific">Diphasiastrum complanatum</name>
    <name type="common">Issler's clubmoss</name>
    <name type="synonym">Lycopodium complanatum</name>
    <dbReference type="NCBI Taxonomy" id="34168"/>
    <lineage>
        <taxon>Eukaryota</taxon>
        <taxon>Viridiplantae</taxon>
        <taxon>Streptophyta</taxon>
        <taxon>Embryophyta</taxon>
        <taxon>Tracheophyta</taxon>
        <taxon>Lycopodiopsida</taxon>
        <taxon>Lycopodiales</taxon>
        <taxon>Lycopodiaceae</taxon>
        <taxon>Lycopodioideae</taxon>
        <taxon>Diphasiastrum</taxon>
    </lineage>
</organism>
<evidence type="ECO:0000313" key="2">
    <source>
        <dbReference type="Proteomes" id="UP001162992"/>
    </source>
</evidence>
<protein>
    <submittedName>
        <fullName evidence="1">Uncharacterized protein</fullName>
    </submittedName>
</protein>
<comment type="caution">
    <text evidence="1">The sequence shown here is derived from an EMBL/GenBank/DDBJ whole genome shotgun (WGS) entry which is preliminary data.</text>
</comment>
<gene>
    <name evidence="1" type="ORF">O6H91_21G008900</name>
</gene>
<sequence>MEAILATNSAVEVLIPDLHFPLSDRDDKWVNDYLDDSAKLLDVCNVLKEGIADVEQYHMQVQLALRSVDSRDIVSEAQCQRARHALYECMEAMRRKDDQGQQRSKLESCSSTLRRMGEKLTSPSPLITDRGKAFLSAIYGAKVTTIFICGMFALSLSFKPRRSLPSLHVPSHFLWSAPLLSLQQKVKEEMDRGKAKGWIAHLQELSSVDASVRQLHEFLDNILVEKLIPLSKDHSDELRQLVDSLRAQSEELEKGLAPLEQQVNELFRMLVTSRVALLDVLSHARN</sequence>
<dbReference type="Proteomes" id="UP001162992">
    <property type="component" value="Chromosome 21"/>
</dbReference>
<reference evidence="2" key="1">
    <citation type="journal article" date="2024" name="Proc. Natl. Acad. Sci. U.S.A.">
        <title>Extraordinary preservation of gene collinearity over three hundred million years revealed in homosporous lycophytes.</title>
        <authorList>
            <person name="Li C."/>
            <person name="Wickell D."/>
            <person name="Kuo L.Y."/>
            <person name="Chen X."/>
            <person name="Nie B."/>
            <person name="Liao X."/>
            <person name="Peng D."/>
            <person name="Ji J."/>
            <person name="Jenkins J."/>
            <person name="Williams M."/>
            <person name="Shu S."/>
            <person name="Plott C."/>
            <person name="Barry K."/>
            <person name="Rajasekar S."/>
            <person name="Grimwood J."/>
            <person name="Han X."/>
            <person name="Sun S."/>
            <person name="Hou Z."/>
            <person name="He W."/>
            <person name="Dai G."/>
            <person name="Sun C."/>
            <person name="Schmutz J."/>
            <person name="Leebens-Mack J.H."/>
            <person name="Li F.W."/>
            <person name="Wang L."/>
        </authorList>
    </citation>
    <scope>NUCLEOTIDE SEQUENCE [LARGE SCALE GENOMIC DNA]</scope>
    <source>
        <strain evidence="2">cv. PW_Plant_1</strain>
    </source>
</reference>
<evidence type="ECO:0000313" key="1">
    <source>
        <dbReference type="EMBL" id="KAJ7517026.1"/>
    </source>
</evidence>
<dbReference type="EMBL" id="CM055112">
    <property type="protein sequence ID" value="KAJ7517026.1"/>
    <property type="molecule type" value="Genomic_DNA"/>
</dbReference>
<proteinExistence type="predicted"/>
<name>A0ACC2AHU6_DIPCM</name>